<comment type="caution">
    <text evidence="2">The sequence shown here is derived from an EMBL/GenBank/DDBJ whole genome shotgun (WGS) entry which is preliminary data.</text>
</comment>
<gene>
    <name evidence="2" type="ORF">CEXT_91311</name>
</gene>
<organism evidence="2 3">
    <name type="scientific">Caerostris extrusa</name>
    <name type="common">Bark spider</name>
    <name type="synonym">Caerostris bankana</name>
    <dbReference type="NCBI Taxonomy" id="172846"/>
    <lineage>
        <taxon>Eukaryota</taxon>
        <taxon>Metazoa</taxon>
        <taxon>Ecdysozoa</taxon>
        <taxon>Arthropoda</taxon>
        <taxon>Chelicerata</taxon>
        <taxon>Arachnida</taxon>
        <taxon>Araneae</taxon>
        <taxon>Araneomorphae</taxon>
        <taxon>Entelegynae</taxon>
        <taxon>Araneoidea</taxon>
        <taxon>Araneidae</taxon>
        <taxon>Caerostris</taxon>
    </lineage>
</organism>
<proteinExistence type="predicted"/>
<dbReference type="EMBL" id="BPLR01001059">
    <property type="protein sequence ID" value="GIY99546.1"/>
    <property type="molecule type" value="Genomic_DNA"/>
</dbReference>
<dbReference type="AlphaFoldDB" id="A0AAV4XWM7"/>
<feature type="region of interest" description="Disordered" evidence="1">
    <location>
        <begin position="221"/>
        <end position="243"/>
    </location>
</feature>
<evidence type="ECO:0000313" key="2">
    <source>
        <dbReference type="EMBL" id="GIY99546.1"/>
    </source>
</evidence>
<evidence type="ECO:0000256" key="1">
    <source>
        <dbReference type="SAM" id="MobiDB-lite"/>
    </source>
</evidence>
<sequence>MFSQYGVTNPNPYNPETLDFMLPGMQYIQENELNSTHLQMPSEVFIHQTSQNYGPINPEHPTNISVSVTERNILTGSQQTFGQRNALMHQMAQHPSAFSQMECFGLSSTNELPPHFSSAYHNFGKSDHTLTNPVSQHSEKSLEMPVLSIQNANYNPMIPTSRINSVQQTQPLASFASLSCDVPLEINSFSTDTLCANKEESTINRTETEYPKYFTSHFSLPSTSQNSEMSQEYLVNNPGGSEI</sequence>
<evidence type="ECO:0000313" key="3">
    <source>
        <dbReference type="Proteomes" id="UP001054945"/>
    </source>
</evidence>
<reference evidence="2 3" key="1">
    <citation type="submission" date="2021-06" db="EMBL/GenBank/DDBJ databases">
        <title>Caerostris extrusa draft genome.</title>
        <authorList>
            <person name="Kono N."/>
            <person name="Arakawa K."/>
        </authorList>
    </citation>
    <scope>NUCLEOTIDE SEQUENCE [LARGE SCALE GENOMIC DNA]</scope>
</reference>
<name>A0AAV4XWM7_CAEEX</name>
<dbReference type="Proteomes" id="UP001054945">
    <property type="component" value="Unassembled WGS sequence"/>
</dbReference>
<keyword evidence="3" id="KW-1185">Reference proteome</keyword>
<feature type="compositionally biased region" description="Polar residues" evidence="1">
    <location>
        <begin position="221"/>
        <end position="234"/>
    </location>
</feature>
<accession>A0AAV4XWM7</accession>
<protein>
    <submittedName>
        <fullName evidence="2">Uncharacterized protein</fullName>
    </submittedName>
</protein>